<name>A0A429GSX1_9CREN</name>
<comment type="caution">
    <text evidence="2">The sequence shown here is derived from an EMBL/GenBank/DDBJ whole genome shotgun (WGS) entry which is preliminary data.</text>
</comment>
<proteinExistence type="predicted"/>
<evidence type="ECO:0000313" key="3">
    <source>
        <dbReference type="Proteomes" id="UP000277582"/>
    </source>
</evidence>
<organism evidence="2 3">
    <name type="scientific">Candidatus Methanodesulfokora washburnensis</name>
    <dbReference type="NCBI Taxonomy" id="2478471"/>
    <lineage>
        <taxon>Archaea</taxon>
        <taxon>Thermoproteota</taxon>
        <taxon>Candidatus Korarchaeia</taxon>
        <taxon>Candidatus Korarchaeia incertae sedis</taxon>
        <taxon>Candidatus Methanodesulfokora</taxon>
    </lineage>
</organism>
<evidence type="ECO:0000256" key="1">
    <source>
        <dbReference type="SAM" id="Coils"/>
    </source>
</evidence>
<dbReference type="OrthoDB" id="371883at2157"/>
<keyword evidence="1" id="KW-0175">Coiled coil</keyword>
<reference evidence="2 3" key="1">
    <citation type="submission" date="2018-10" db="EMBL/GenBank/DDBJ databases">
        <title>Co-occurring genomic capacity for anaerobic methane metabolism and dissimilatory sulfite reduction discovered in the Korarchaeota.</title>
        <authorList>
            <person name="Mckay L.J."/>
            <person name="Dlakic M."/>
            <person name="Fields M.W."/>
            <person name="Delmont T.O."/>
            <person name="Eren A.M."/>
            <person name="Jay Z.J."/>
            <person name="Klingelsmith K.B."/>
            <person name="Rusch D.B."/>
            <person name="Inskeep W.P."/>
        </authorList>
    </citation>
    <scope>NUCLEOTIDE SEQUENCE [LARGE SCALE GENOMIC DNA]</scope>
    <source>
        <strain evidence="2 3">MDKW</strain>
    </source>
</reference>
<evidence type="ECO:0000313" key="2">
    <source>
        <dbReference type="EMBL" id="RSN76930.1"/>
    </source>
</evidence>
<protein>
    <submittedName>
        <fullName evidence="2">Uncharacterized protein</fullName>
    </submittedName>
</protein>
<dbReference type="Proteomes" id="UP000277582">
    <property type="component" value="Unassembled WGS sequence"/>
</dbReference>
<sequence>MESQDNPVALLSKEGTTIRNLLKSLKTIEKLQKDPINNLHKIKQEMGKAEKALESSKLEESFKNKIEQHINDIRSKIAAWEEEIKDKFGINLENELKKMGFELAGHYPLLKTSFYTLQVDLDNFKVIIWYGPQQERLDVARLVPAEVVNKLRKIHESITQRPFDSKGFLSKIYEAYKASLYRLGKEMGDQVPISDVLLEYVLLIQDKKFRVNPVKRNYREYGRVFFSYDLYRLKDRIIDNKELDLIIATRAYTKHWYDFLWIPSNEKGEGIYISHVKFREVKA</sequence>
<accession>A0A429GSX1</accession>
<dbReference type="RefSeq" id="WP_125670638.1">
    <property type="nucleotide sequence ID" value="NZ_RCOS01000049.1"/>
</dbReference>
<gene>
    <name evidence="2" type="ORF">D6D85_03360</name>
</gene>
<feature type="coiled-coil region" evidence="1">
    <location>
        <begin position="39"/>
        <end position="83"/>
    </location>
</feature>
<dbReference type="AlphaFoldDB" id="A0A429GSX1"/>
<dbReference type="EMBL" id="RCOS01000049">
    <property type="protein sequence ID" value="RSN76930.1"/>
    <property type="molecule type" value="Genomic_DNA"/>
</dbReference>
<keyword evidence="3" id="KW-1185">Reference proteome</keyword>